<sequence length="133" mass="15452">MVGKISDPVNPGTPKVYFIYNANSGKFNAYLDMLHKVISPKTYPCQLCDITYGVSKIRPAWKEFREKSKLYMIFLHKDEWEEAFPENKIVLPAVLLDRGKGLEVIFGSKDWNRVTLEDLMDELTRLESQFFPT</sequence>
<dbReference type="OrthoDB" id="572467at2"/>
<keyword evidence="2" id="KW-1185">Reference proteome</keyword>
<protein>
    <submittedName>
        <fullName evidence="1">GTPase</fullName>
    </submittedName>
</protein>
<dbReference type="EMBL" id="QXML01000009">
    <property type="protein sequence ID" value="RIW13313.1"/>
    <property type="molecule type" value="Genomic_DNA"/>
</dbReference>
<proteinExistence type="predicted"/>
<dbReference type="RefSeq" id="WP_119478900.1">
    <property type="nucleotide sequence ID" value="NZ_QXML01000009.1"/>
</dbReference>
<accession>A0A418PNI5</accession>
<gene>
    <name evidence="1" type="ORF">D0X99_16175</name>
</gene>
<evidence type="ECO:0000313" key="1">
    <source>
        <dbReference type="EMBL" id="RIW13313.1"/>
    </source>
</evidence>
<evidence type="ECO:0000313" key="2">
    <source>
        <dbReference type="Proteomes" id="UP000283522"/>
    </source>
</evidence>
<name>A0A418PNI5_9BACT</name>
<comment type="caution">
    <text evidence="1">The sequence shown here is derived from an EMBL/GenBank/DDBJ whole genome shotgun (WGS) entry which is preliminary data.</text>
</comment>
<reference evidence="1 2" key="1">
    <citation type="submission" date="2018-09" db="EMBL/GenBank/DDBJ databases">
        <authorList>
            <person name="Wang X."/>
            <person name="Du Z."/>
        </authorList>
    </citation>
    <scope>NUCLEOTIDE SEQUENCE [LARGE SCALE GENOMIC DNA]</scope>
    <source>
        <strain evidence="1 2">N3</strain>
    </source>
</reference>
<dbReference type="Proteomes" id="UP000283522">
    <property type="component" value="Unassembled WGS sequence"/>
</dbReference>
<organism evidence="1 2">
    <name type="scientific">Algoriphagus lacus</name>
    <dbReference type="NCBI Taxonomy" id="2056311"/>
    <lineage>
        <taxon>Bacteria</taxon>
        <taxon>Pseudomonadati</taxon>
        <taxon>Bacteroidota</taxon>
        <taxon>Cytophagia</taxon>
        <taxon>Cytophagales</taxon>
        <taxon>Cyclobacteriaceae</taxon>
        <taxon>Algoriphagus</taxon>
    </lineage>
</organism>
<dbReference type="AlphaFoldDB" id="A0A418PNI5"/>